<accession>A0A382PK33</accession>
<evidence type="ECO:0000313" key="1">
    <source>
        <dbReference type="EMBL" id="SVC73743.1"/>
    </source>
</evidence>
<name>A0A382PK33_9ZZZZ</name>
<proteinExistence type="predicted"/>
<organism evidence="1">
    <name type="scientific">marine metagenome</name>
    <dbReference type="NCBI Taxonomy" id="408172"/>
    <lineage>
        <taxon>unclassified sequences</taxon>
        <taxon>metagenomes</taxon>
        <taxon>ecological metagenomes</taxon>
    </lineage>
</organism>
<dbReference type="AlphaFoldDB" id="A0A382PK33"/>
<feature type="non-terminal residue" evidence="1">
    <location>
        <position position="175"/>
    </location>
</feature>
<evidence type="ECO:0008006" key="2">
    <source>
        <dbReference type="Google" id="ProtNLM"/>
    </source>
</evidence>
<dbReference type="EMBL" id="UINC01107969">
    <property type="protein sequence ID" value="SVC73743.1"/>
    <property type="molecule type" value="Genomic_DNA"/>
</dbReference>
<protein>
    <recommendedName>
        <fullName evidence="2">SnoaL-like domain-containing protein</fullName>
    </recommendedName>
</protein>
<sequence>MTIAENLEQTGLNAVDYFLETWNSRNPERWADSLNFPHVRPSPIGQVRVAKTVTDYISGVNFQRTIDTGWDHSEWDYRSVLQVSPRKIHVAGQWSRYNRDGKGILTTPIVYIVTDDEGHWGIQSRFGSDYAGEDMDTTELMSRGLALVQDFVNQHNTRNQAACAEMLNYPHFTIG</sequence>
<gene>
    <name evidence="1" type="ORF">METZ01_LOCUS326597</name>
</gene>
<reference evidence="1" key="1">
    <citation type="submission" date="2018-05" db="EMBL/GenBank/DDBJ databases">
        <authorList>
            <person name="Lanie J.A."/>
            <person name="Ng W.-L."/>
            <person name="Kazmierczak K.M."/>
            <person name="Andrzejewski T.M."/>
            <person name="Davidsen T.M."/>
            <person name="Wayne K.J."/>
            <person name="Tettelin H."/>
            <person name="Glass J.I."/>
            <person name="Rusch D."/>
            <person name="Podicherti R."/>
            <person name="Tsui H.-C.T."/>
            <person name="Winkler M.E."/>
        </authorList>
    </citation>
    <scope>NUCLEOTIDE SEQUENCE</scope>
</reference>